<dbReference type="Pfam" id="PF02618">
    <property type="entry name" value="YceG"/>
    <property type="match status" value="1"/>
</dbReference>
<name>A0A0H3A5N0_NITV4</name>
<dbReference type="HOGENOM" id="CLU_025574_2_0_7"/>
<keyword evidence="6 7" id="KW-0961">Cell wall biogenesis/degradation</keyword>
<organism evidence="9 10">
    <name type="scientific">Nitratidesulfovibrio vulgaris (strain DP4)</name>
    <name type="common">Desulfovibrio vulgaris</name>
    <dbReference type="NCBI Taxonomy" id="391774"/>
    <lineage>
        <taxon>Bacteria</taxon>
        <taxon>Pseudomonadati</taxon>
        <taxon>Thermodesulfobacteriota</taxon>
        <taxon>Desulfovibrionia</taxon>
        <taxon>Desulfovibrionales</taxon>
        <taxon>Desulfovibrionaceae</taxon>
        <taxon>Nitratidesulfovibrio</taxon>
    </lineage>
</organism>
<dbReference type="EMBL" id="CP000527">
    <property type="protein sequence ID" value="ABM27331.1"/>
    <property type="molecule type" value="Genomic_DNA"/>
</dbReference>
<keyword evidence="3 7" id="KW-1133">Transmembrane helix</keyword>
<comment type="function">
    <text evidence="7">Functions as a peptidoglycan terminase that cleaves nascent peptidoglycan strands endolytically to terminate their elongation.</text>
</comment>
<dbReference type="InterPro" id="IPR003770">
    <property type="entry name" value="MLTG-like"/>
</dbReference>
<keyword evidence="7" id="KW-0997">Cell inner membrane</keyword>
<dbReference type="Gene3D" id="3.30.160.60">
    <property type="entry name" value="Classic Zinc Finger"/>
    <property type="match status" value="1"/>
</dbReference>
<evidence type="ECO:0000256" key="6">
    <source>
        <dbReference type="ARBA" id="ARBA00023316"/>
    </source>
</evidence>
<feature type="compositionally biased region" description="Low complexity" evidence="8">
    <location>
        <begin position="79"/>
        <end position="89"/>
    </location>
</feature>
<evidence type="ECO:0000256" key="2">
    <source>
        <dbReference type="ARBA" id="ARBA00022692"/>
    </source>
</evidence>
<dbReference type="AlphaFoldDB" id="A0A0H3A5N0"/>
<sequence length="440" mass="47952">MTADGKLDDAQTDAHESPSPEDTVIDGGTSPLPSEAGEASSGDAAPVEAATPPDDPASASGGDHPPSTPPSPPSPPSSPLTLATPSTQSSPPPSSRPAWLRWLLRLLGVLCLVVLCAGGYAGYDAWRFLNVPPQTPGEETTFDVEPGASFDKVARQLEQRGLVSSAWRFKLLGHWMEWTGSLKAGRFAMHTGWTPGRVLDQLVNGQPILYRLTLREGLTWWEVGRLLESEGFARFSDFSAVIHDPAFLRHYGIPFDSAEGFLFPETYLLKKPQTLNREAARSVAGRLVDTFWRSTAAVLPLGHRTPPDELRRLVTLASIVERETGVPAERARVAGVYTNRLRVGMILQADPTVIYGLGPTFDGNLRRSHLQDGDNPYNTYRKPGLPPGPICSPGFEALQAAVKPEEHGYFYFVARKDGTHQFSTNLDDHNAAVRKFQLGR</sequence>
<feature type="transmembrane region" description="Helical" evidence="7">
    <location>
        <begin position="102"/>
        <end position="123"/>
    </location>
</feature>
<reference evidence="10" key="1">
    <citation type="journal article" date="2009" name="Environ. Microbiol.">
        <title>Contribution of mobile genetic elements to Desulfovibrio vulgaris genome plasticity.</title>
        <authorList>
            <person name="Walker C.B."/>
            <person name="Stolyar S."/>
            <person name="Chivian D."/>
            <person name="Pinel N."/>
            <person name="Gabster J.A."/>
            <person name="Dehal P.S."/>
            <person name="He Z."/>
            <person name="Yang Z.K."/>
            <person name="Yen H.C."/>
            <person name="Zhou J."/>
            <person name="Wall J.D."/>
            <person name="Hazen T.C."/>
            <person name="Arkin A.P."/>
            <person name="Stahl D.A."/>
        </authorList>
    </citation>
    <scope>NUCLEOTIDE SEQUENCE [LARGE SCALE GENOMIC DNA]</scope>
    <source>
        <strain evidence="10">DP4</strain>
    </source>
</reference>
<evidence type="ECO:0000313" key="9">
    <source>
        <dbReference type="EMBL" id="ABM27331.1"/>
    </source>
</evidence>
<dbReference type="EC" id="4.2.2.29" evidence="7"/>
<dbReference type="Gene3D" id="3.30.1490.480">
    <property type="entry name" value="Endolytic murein transglycosylase"/>
    <property type="match status" value="1"/>
</dbReference>
<dbReference type="GO" id="GO:0009252">
    <property type="term" value="P:peptidoglycan biosynthetic process"/>
    <property type="evidence" value="ECO:0007669"/>
    <property type="project" value="UniProtKB-UniRule"/>
</dbReference>
<evidence type="ECO:0000256" key="3">
    <source>
        <dbReference type="ARBA" id="ARBA00022989"/>
    </source>
</evidence>
<gene>
    <name evidence="7" type="primary">mltG</name>
    <name evidence="9" type="ordered locus">Dvul_0308</name>
</gene>
<keyword evidence="5 7" id="KW-0456">Lyase</keyword>
<dbReference type="GO" id="GO:0008932">
    <property type="term" value="F:lytic endotransglycosylase activity"/>
    <property type="evidence" value="ECO:0007669"/>
    <property type="project" value="UniProtKB-UniRule"/>
</dbReference>
<dbReference type="CDD" id="cd08010">
    <property type="entry name" value="MltG_like"/>
    <property type="match status" value="1"/>
</dbReference>
<comment type="catalytic activity">
    <reaction evidence="7">
        <text>a peptidoglycan chain = a peptidoglycan chain with N-acetyl-1,6-anhydromuramyl-[peptide] at the reducing end + a peptidoglycan chain with N-acetylglucosamine at the non-reducing end.</text>
        <dbReference type="EC" id="4.2.2.29"/>
    </reaction>
</comment>
<dbReference type="GO" id="GO:0005886">
    <property type="term" value="C:plasma membrane"/>
    <property type="evidence" value="ECO:0007669"/>
    <property type="project" value="UniProtKB-SubCell"/>
</dbReference>
<feature type="compositionally biased region" description="Low complexity" evidence="8">
    <location>
        <begin position="34"/>
        <end position="60"/>
    </location>
</feature>
<proteinExistence type="inferred from homology"/>
<dbReference type="GO" id="GO:0071555">
    <property type="term" value="P:cell wall organization"/>
    <property type="evidence" value="ECO:0007669"/>
    <property type="project" value="UniProtKB-KW"/>
</dbReference>
<keyword evidence="4 7" id="KW-0472">Membrane</keyword>
<dbReference type="PANTHER" id="PTHR30518">
    <property type="entry name" value="ENDOLYTIC MUREIN TRANSGLYCOSYLASE"/>
    <property type="match status" value="1"/>
</dbReference>
<comment type="subcellular location">
    <subcellularLocation>
        <location evidence="7">Cell inner membrane</location>
        <topology evidence="7">Single-pass membrane protein</topology>
    </subcellularLocation>
</comment>
<dbReference type="Proteomes" id="UP000009173">
    <property type="component" value="Chromosome"/>
</dbReference>
<feature type="compositionally biased region" description="Pro residues" evidence="8">
    <location>
        <begin position="66"/>
        <end position="78"/>
    </location>
</feature>
<protein>
    <recommendedName>
        <fullName evidence="7">Endolytic murein transglycosylase</fullName>
        <ecNumber evidence="7">4.2.2.29</ecNumber>
    </recommendedName>
    <alternativeName>
        <fullName evidence="7">Peptidoglycan lytic transglycosylase</fullName>
    </alternativeName>
    <alternativeName>
        <fullName evidence="7">Peptidoglycan polymerization terminase</fullName>
    </alternativeName>
</protein>
<dbReference type="HAMAP" id="MF_02065">
    <property type="entry name" value="MltG"/>
    <property type="match status" value="1"/>
</dbReference>
<dbReference type="PANTHER" id="PTHR30518:SF2">
    <property type="entry name" value="ENDOLYTIC MUREIN TRANSGLYCOSYLASE"/>
    <property type="match status" value="1"/>
</dbReference>
<feature type="compositionally biased region" description="Basic and acidic residues" evidence="8">
    <location>
        <begin position="1"/>
        <end position="18"/>
    </location>
</feature>
<feature type="region of interest" description="Disordered" evidence="8">
    <location>
        <begin position="1"/>
        <end position="95"/>
    </location>
</feature>
<keyword evidence="1 7" id="KW-1003">Cell membrane</keyword>
<feature type="site" description="Important for catalytic activity" evidence="7">
    <location>
        <position position="323"/>
    </location>
</feature>
<dbReference type="RefSeq" id="WP_011791527.1">
    <property type="nucleotide sequence ID" value="NC_008751.1"/>
</dbReference>
<comment type="similarity">
    <text evidence="7">Belongs to the transglycosylase MltG family.</text>
</comment>
<evidence type="ECO:0000313" key="10">
    <source>
        <dbReference type="Proteomes" id="UP000009173"/>
    </source>
</evidence>
<evidence type="ECO:0000256" key="4">
    <source>
        <dbReference type="ARBA" id="ARBA00023136"/>
    </source>
</evidence>
<accession>A0A0H3A5N0</accession>
<dbReference type="KEGG" id="dvl:Dvul_0308"/>
<evidence type="ECO:0000256" key="5">
    <source>
        <dbReference type="ARBA" id="ARBA00023239"/>
    </source>
</evidence>
<evidence type="ECO:0000256" key="7">
    <source>
        <dbReference type="HAMAP-Rule" id="MF_02065"/>
    </source>
</evidence>
<keyword evidence="2 7" id="KW-0812">Transmembrane</keyword>
<dbReference type="NCBIfam" id="TIGR00247">
    <property type="entry name" value="endolytic transglycosylase MltG"/>
    <property type="match status" value="1"/>
</dbReference>
<evidence type="ECO:0000256" key="1">
    <source>
        <dbReference type="ARBA" id="ARBA00022475"/>
    </source>
</evidence>
<evidence type="ECO:0000256" key="8">
    <source>
        <dbReference type="SAM" id="MobiDB-lite"/>
    </source>
</evidence>